<keyword evidence="9" id="KW-1185">Reference proteome</keyword>
<evidence type="ECO:0008006" key="10">
    <source>
        <dbReference type="Google" id="ProtNLM"/>
    </source>
</evidence>
<dbReference type="GO" id="GO:0008270">
    <property type="term" value="F:zinc ion binding"/>
    <property type="evidence" value="ECO:0007669"/>
    <property type="project" value="UniProtKB-KW"/>
</dbReference>
<dbReference type="InterPro" id="IPR001841">
    <property type="entry name" value="Znf_RING"/>
</dbReference>
<dbReference type="EMBL" id="JAAVMX010000007">
    <property type="protein sequence ID" value="KAF4506900.1"/>
    <property type="molecule type" value="Genomic_DNA"/>
</dbReference>
<evidence type="ECO:0000256" key="1">
    <source>
        <dbReference type="ARBA" id="ARBA00022723"/>
    </source>
</evidence>
<keyword evidence="2 4" id="KW-0863">Zinc-finger</keyword>
<feature type="compositionally biased region" description="Basic and acidic residues" evidence="5">
    <location>
        <begin position="499"/>
        <end position="521"/>
    </location>
</feature>
<dbReference type="SUPFAM" id="SSF57850">
    <property type="entry name" value="RING/U-box"/>
    <property type="match status" value="1"/>
</dbReference>
<keyword evidence="1" id="KW-0479">Metal-binding</keyword>
<evidence type="ECO:0000259" key="7">
    <source>
        <dbReference type="PROSITE" id="PS50089"/>
    </source>
</evidence>
<proteinExistence type="predicted"/>
<dbReference type="Pfam" id="PF13639">
    <property type="entry name" value="zf-RING_2"/>
    <property type="match status" value="1"/>
</dbReference>
<dbReference type="GO" id="GO:0051603">
    <property type="term" value="P:proteolysis involved in protein catabolic process"/>
    <property type="evidence" value="ECO:0007669"/>
    <property type="project" value="UniProtKB-ARBA"/>
</dbReference>
<reference evidence="8 9" key="1">
    <citation type="journal article" date="2020" name="Genome Biol. Evol.">
        <title>A new high-quality draft genome assembly of the Chinese cordyceps Ophiocordyceps sinensis.</title>
        <authorList>
            <person name="Shu R."/>
            <person name="Zhang J."/>
            <person name="Meng Q."/>
            <person name="Zhang H."/>
            <person name="Zhou G."/>
            <person name="Li M."/>
            <person name="Wu P."/>
            <person name="Zhao Y."/>
            <person name="Chen C."/>
            <person name="Qin Q."/>
        </authorList>
    </citation>
    <scope>NUCLEOTIDE SEQUENCE [LARGE SCALE GENOMIC DNA]</scope>
    <source>
        <strain evidence="8 9">IOZ07</strain>
    </source>
</reference>
<dbReference type="InterPro" id="IPR019787">
    <property type="entry name" value="Znf_PHD-finger"/>
</dbReference>
<evidence type="ECO:0000256" key="3">
    <source>
        <dbReference type="ARBA" id="ARBA00022833"/>
    </source>
</evidence>
<dbReference type="PROSITE" id="PS50016">
    <property type="entry name" value="ZF_PHD_2"/>
    <property type="match status" value="1"/>
</dbReference>
<feature type="region of interest" description="Disordered" evidence="5">
    <location>
        <begin position="299"/>
        <end position="407"/>
    </location>
</feature>
<dbReference type="InterPro" id="IPR011011">
    <property type="entry name" value="Znf_FYVE_PHD"/>
</dbReference>
<dbReference type="PANTHER" id="PTHR12618:SF20">
    <property type="entry name" value="PHD AND RING FINGER DOMAIN-CONTAINING PROTEIN 1"/>
    <property type="match status" value="1"/>
</dbReference>
<dbReference type="Proteomes" id="UP000557566">
    <property type="component" value="Unassembled WGS sequence"/>
</dbReference>
<feature type="compositionally biased region" description="Low complexity" evidence="5">
    <location>
        <begin position="440"/>
        <end position="458"/>
    </location>
</feature>
<feature type="compositionally biased region" description="Basic and acidic residues" evidence="5">
    <location>
        <begin position="310"/>
        <end position="330"/>
    </location>
</feature>
<keyword evidence="3" id="KW-0862">Zinc</keyword>
<feature type="region of interest" description="Disordered" evidence="5">
    <location>
        <begin position="184"/>
        <end position="205"/>
    </location>
</feature>
<dbReference type="SUPFAM" id="SSF57903">
    <property type="entry name" value="FYVE/PHD zinc finger"/>
    <property type="match status" value="1"/>
</dbReference>
<dbReference type="InterPro" id="IPR001965">
    <property type="entry name" value="Znf_PHD"/>
</dbReference>
<feature type="domain" description="PHD-type" evidence="6">
    <location>
        <begin position="128"/>
        <end position="176"/>
    </location>
</feature>
<evidence type="ECO:0000259" key="6">
    <source>
        <dbReference type="PROSITE" id="PS50016"/>
    </source>
</evidence>
<evidence type="ECO:0000256" key="4">
    <source>
        <dbReference type="PROSITE-ProRule" id="PRU00175"/>
    </source>
</evidence>
<dbReference type="InterPro" id="IPR019786">
    <property type="entry name" value="Zinc_finger_PHD-type_CS"/>
</dbReference>
<evidence type="ECO:0000313" key="8">
    <source>
        <dbReference type="EMBL" id="KAF4506900.1"/>
    </source>
</evidence>
<comment type="caution">
    <text evidence="8">The sequence shown here is derived from an EMBL/GenBank/DDBJ whole genome shotgun (WGS) entry which is preliminary data.</text>
</comment>
<dbReference type="SMART" id="SM00184">
    <property type="entry name" value="RING"/>
    <property type="match status" value="2"/>
</dbReference>
<dbReference type="AlphaFoldDB" id="A0A8H4LXA5"/>
<dbReference type="Pfam" id="PF00628">
    <property type="entry name" value="PHD"/>
    <property type="match status" value="1"/>
</dbReference>
<dbReference type="SMART" id="SM00249">
    <property type="entry name" value="PHD"/>
    <property type="match status" value="1"/>
</dbReference>
<name>A0A8H4LXA5_9HYPO</name>
<sequence length="620" mass="68954">MSEPEQCIICLEPLPLPSSLDGSLEDAASSTGDALAVGGPTHDASHLNVVAALDGCEHVNHDACIRSWAQKTNTCPICRTPFHTVRVYNGVDGTAISTYHVQDRKQVAEFDAQQWLAQNPEPDDDESSLPCPLCNSAQDEDVLLLCDGCEAAYHTHCVGINDVPQGDWYCMECVHLFGITDAPGASDAGSPSPRPQIVRRPNPRSARGFHVRTRARLRTVRRQARNAEWQGAWGQFAGRFFEMSELDLDNQDDDEDLEQYRLYQQNDQRELHRWQQRIEIAHRLGARAAFADNIPPQISERLQPLAQPVEETREERRAWGAFDRAREADSRNGSGGPRKRRTRSATASPSEPVPEPERKLKRPRTRRLPNQGEASGSAPSPAAPGPSVVRPPNSLSARNGHGRVENEPPLVSSLLKELEPNAPSEDETLVVATNWRSLPEASSPAMSPSPSNHSSPRALSLTPPPLPRTNGREASPTLSLSTHIEPRYPPANYSPNRATSDHSESEMRPGRAEVRPLELRQPRPRRPRPAQPRAVDMSPTRLAMTHEEKKSINAIVKGALRPHWRAQKLTTEQYEAINRQISRKLYDEVKDASALDEETRQSWETRASQEVAEAVAELRI</sequence>
<accession>A0A8H4LXA5</accession>
<organism evidence="8 9">
    <name type="scientific">Ophiocordyceps sinensis</name>
    <dbReference type="NCBI Taxonomy" id="72228"/>
    <lineage>
        <taxon>Eukaryota</taxon>
        <taxon>Fungi</taxon>
        <taxon>Dikarya</taxon>
        <taxon>Ascomycota</taxon>
        <taxon>Pezizomycotina</taxon>
        <taxon>Sordariomycetes</taxon>
        <taxon>Hypocreomycetidae</taxon>
        <taxon>Hypocreales</taxon>
        <taxon>Ophiocordycipitaceae</taxon>
        <taxon>Ophiocordyceps</taxon>
    </lineage>
</organism>
<protein>
    <recommendedName>
        <fullName evidence="10">Ribosomal protein L37ae</fullName>
    </recommendedName>
</protein>
<dbReference type="PANTHER" id="PTHR12618">
    <property type="entry name" value="PHD AND RING FINGER DOMAIN-CONTAINING PROTEIN 1"/>
    <property type="match status" value="1"/>
</dbReference>
<evidence type="ECO:0000256" key="5">
    <source>
        <dbReference type="SAM" id="MobiDB-lite"/>
    </source>
</evidence>
<dbReference type="InterPro" id="IPR047157">
    <property type="entry name" value="PHRF1/Atg35"/>
</dbReference>
<dbReference type="Gene3D" id="3.30.40.10">
    <property type="entry name" value="Zinc/RING finger domain, C3HC4 (zinc finger)"/>
    <property type="match status" value="2"/>
</dbReference>
<dbReference type="InterPro" id="IPR013083">
    <property type="entry name" value="Znf_RING/FYVE/PHD"/>
</dbReference>
<dbReference type="OrthoDB" id="8062037at2759"/>
<dbReference type="PROSITE" id="PS01359">
    <property type="entry name" value="ZF_PHD_1"/>
    <property type="match status" value="1"/>
</dbReference>
<evidence type="ECO:0000256" key="2">
    <source>
        <dbReference type="ARBA" id="ARBA00022771"/>
    </source>
</evidence>
<gene>
    <name evidence="8" type="ORF">G6O67_006936</name>
</gene>
<dbReference type="PROSITE" id="PS50089">
    <property type="entry name" value="ZF_RING_2"/>
    <property type="match status" value="1"/>
</dbReference>
<evidence type="ECO:0000313" key="9">
    <source>
        <dbReference type="Proteomes" id="UP000557566"/>
    </source>
</evidence>
<feature type="domain" description="RING-type" evidence="7">
    <location>
        <begin position="7"/>
        <end position="79"/>
    </location>
</feature>
<feature type="region of interest" description="Disordered" evidence="5">
    <location>
        <begin position="440"/>
        <end position="537"/>
    </location>
</feature>